<dbReference type="GO" id="GO:0005886">
    <property type="term" value="C:plasma membrane"/>
    <property type="evidence" value="ECO:0007669"/>
    <property type="project" value="UniProtKB-SubCell"/>
</dbReference>
<dbReference type="SUPFAM" id="SSF51306">
    <property type="entry name" value="LexA/Signal peptidase"/>
    <property type="match status" value="1"/>
</dbReference>
<sequence length="184" mass="20821">MKKNKKTTNSSYTKDLLIACLCVLLLLLIVSLIRFKGTRVQGYAMMPALHNGDLVVAKRTKQPKRFDLIVFKIGEKQQVRRVIGLPDETIQYNKDLLLVNGKPVDEKFIVDEINESQYNGKNYTENFFSGELNGSKTIPKGYCLVLGDNRPYATDSRHYGLIATRNIIGVIKIRLLPVNDLTGF</sequence>
<gene>
    <name evidence="5" type="ORF">ATZ33_01050</name>
    <name evidence="6" type="ORF">RV15_GL002357</name>
</gene>
<dbReference type="GO" id="GO:0006465">
    <property type="term" value="P:signal peptide processing"/>
    <property type="evidence" value="ECO:0007669"/>
    <property type="project" value="InterPro"/>
</dbReference>
<dbReference type="GO" id="GO:0009003">
    <property type="term" value="F:signal peptidase activity"/>
    <property type="evidence" value="ECO:0007669"/>
    <property type="project" value="UniProtKB-EC"/>
</dbReference>
<evidence type="ECO:0000313" key="8">
    <source>
        <dbReference type="Proteomes" id="UP000183039"/>
    </source>
</evidence>
<dbReference type="NCBIfam" id="TIGR02227">
    <property type="entry name" value="sigpep_I_bact"/>
    <property type="match status" value="1"/>
</dbReference>
<dbReference type="PANTHER" id="PTHR43390">
    <property type="entry name" value="SIGNAL PEPTIDASE I"/>
    <property type="match status" value="1"/>
</dbReference>
<keyword evidence="3" id="KW-0645">Protease</keyword>
<keyword evidence="3" id="KW-0378">Hydrolase</keyword>
<dbReference type="InterPro" id="IPR019533">
    <property type="entry name" value="Peptidase_S26"/>
</dbReference>
<dbReference type="Gene3D" id="2.10.109.10">
    <property type="entry name" value="Umud Fragment, subunit A"/>
    <property type="match status" value="1"/>
</dbReference>
<evidence type="ECO:0000313" key="6">
    <source>
        <dbReference type="EMBL" id="OJG86759.1"/>
    </source>
</evidence>
<accession>A0A0S3K6S8</accession>
<dbReference type="Pfam" id="PF10502">
    <property type="entry name" value="Peptidase_S26"/>
    <property type="match status" value="1"/>
</dbReference>
<dbReference type="Proteomes" id="UP000183039">
    <property type="component" value="Unassembled WGS sequence"/>
</dbReference>
<evidence type="ECO:0000259" key="4">
    <source>
        <dbReference type="Pfam" id="PF10502"/>
    </source>
</evidence>
<evidence type="ECO:0000256" key="3">
    <source>
        <dbReference type="RuleBase" id="RU362042"/>
    </source>
</evidence>
<dbReference type="RefSeq" id="WP_071879094.1">
    <property type="nucleotide sequence ID" value="NZ_JXLC01000031.1"/>
</dbReference>
<dbReference type="OrthoDB" id="2188996at2"/>
<evidence type="ECO:0000313" key="5">
    <source>
        <dbReference type="EMBL" id="ALS00017.1"/>
    </source>
</evidence>
<evidence type="ECO:0000256" key="2">
    <source>
        <dbReference type="ARBA" id="ARBA00009370"/>
    </source>
</evidence>
<keyword evidence="7" id="KW-1185">Reference proteome</keyword>
<dbReference type="InterPro" id="IPR000223">
    <property type="entry name" value="Pept_S26A_signal_pept_1"/>
</dbReference>
<evidence type="ECO:0000256" key="1">
    <source>
        <dbReference type="ARBA" id="ARBA00004401"/>
    </source>
</evidence>
<dbReference type="EMBL" id="CP013614">
    <property type="protein sequence ID" value="ALS00017.1"/>
    <property type="molecule type" value="Genomic_DNA"/>
</dbReference>
<reference evidence="6 8" key="1">
    <citation type="submission" date="2014-12" db="EMBL/GenBank/DDBJ databases">
        <title>Draft genome sequences of 29 type strains of Enterococci.</title>
        <authorList>
            <person name="Zhong Z."/>
            <person name="Sun Z."/>
            <person name="Liu W."/>
            <person name="Zhang W."/>
            <person name="Zhang H."/>
        </authorList>
    </citation>
    <scope>NUCLEOTIDE SEQUENCE [LARGE SCALE GENOMIC DNA]</scope>
    <source>
        <strain evidence="6 8">DSM 22801</strain>
    </source>
</reference>
<dbReference type="PRINTS" id="PR00727">
    <property type="entry name" value="LEADERPTASE"/>
</dbReference>
<comment type="subcellular location">
    <subcellularLocation>
        <location evidence="1">Cell membrane</location>
        <topology evidence="1">Single-pass type II membrane protein</topology>
    </subcellularLocation>
    <subcellularLocation>
        <location evidence="3">Membrane</location>
        <topology evidence="3">Single-pass type II membrane protein</topology>
    </subcellularLocation>
</comment>
<protein>
    <recommendedName>
        <fullName evidence="3">Signal peptidase I</fullName>
        <ecNumber evidence="3">3.4.21.89</ecNumber>
    </recommendedName>
</protein>
<comment type="catalytic activity">
    <reaction evidence="3">
        <text>Cleavage of hydrophobic, N-terminal signal or leader sequences from secreted and periplasmic proteins.</text>
        <dbReference type="EC" id="3.4.21.89"/>
    </reaction>
</comment>
<dbReference type="EMBL" id="JXLC01000031">
    <property type="protein sequence ID" value="OJG86759.1"/>
    <property type="molecule type" value="Genomic_DNA"/>
</dbReference>
<dbReference type="AlphaFoldDB" id="A0A0S3K6S8"/>
<reference evidence="5 7" key="2">
    <citation type="submission" date="2015-12" db="EMBL/GenBank/DDBJ databases">
        <authorList>
            <person name="Lauer A."/>
            <person name="Humrighouse B."/>
            <person name="Loparev V."/>
            <person name="Shewmaker P.L."/>
            <person name="Whitney A.M."/>
            <person name="McLaughlin R.W."/>
        </authorList>
    </citation>
    <scope>NUCLEOTIDE SEQUENCE [LARGE SCALE GENOMIC DNA]</scope>
    <source>
        <strain evidence="5 7">LMG 23085</strain>
    </source>
</reference>
<comment type="similarity">
    <text evidence="2 3">Belongs to the peptidase S26 family.</text>
</comment>
<dbReference type="PANTHER" id="PTHR43390:SF1">
    <property type="entry name" value="CHLOROPLAST PROCESSING PEPTIDASE"/>
    <property type="match status" value="1"/>
</dbReference>
<dbReference type="Proteomes" id="UP000065511">
    <property type="component" value="Chromosome"/>
</dbReference>
<evidence type="ECO:0000313" key="7">
    <source>
        <dbReference type="Proteomes" id="UP000065511"/>
    </source>
</evidence>
<name>A0A0S3K6S8_9ENTE</name>
<dbReference type="KEGG" id="ess:ATZ33_01050"/>
<feature type="domain" description="Peptidase S26" evidence="4">
    <location>
        <begin position="15"/>
        <end position="175"/>
    </location>
</feature>
<organism evidence="6 8">
    <name type="scientific">Enterococcus silesiacus</name>
    <dbReference type="NCBI Taxonomy" id="332949"/>
    <lineage>
        <taxon>Bacteria</taxon>
        <taxon>Bacillati</taxon>
        <taxon>Bacillota</taxon>
        <taxon>Bacilli</taxon>
        <taxon>Lactobacillales</taxon>
        <taxon>Enterococcaceae</taxon>
        <taxon>Enterococcus</taxon>
    </lineage>
</organism>
<dbReference type="InterPro" id="IPR036286">
    <property type="entry name" value="LexA/Signal_pep-like_sf"/>
</dbReference>
<dbReference type="CDD" id="cd06530">
    <property type="entry name" value="S26_SPase_I"/>
    <property type="match status" value="1"/>
</dbReference>
<proteinExistence type="inferred from homology"/>
<dbReference type="EC" id="3.4.21.89" evidence="3"/>
<dbReference type="GO" id="GO:0004252">
    <property type="term" value="F:serine-type endopeptidase activity"/>
    <property type="evidence" value="ECO:0007669"/>
    <property type="project" value="InterPro"/>
</dbReference>